<evidence type="ECO:0000259" key="1">
    <source>
        <dbReference type="Pfam" id="PF20615"/>
    </source>
</evidence>
<reference evidence="2 3" key="1">
    <citation type="submission" date="2022-06" db="EMBL/GenBank/DDBJ databases">
        <title>Genomic Encyclopedia of Archaeal and Bacterial Type Strains, Phase II (KMG-II): from individual species to whole genera.</title>
        <authorList>
            <person name="Goeker M."/>
        </authorList>
    </citation>
    <scope>NUCLEOTIDE SEQUENCE [LARGE SCALE GENOMIC DNA]</scope>
    <source>
        <strain evidence="2 3">DSM 45037</strain>
    </source>
</reference>
<dbReference type="Pfam" id="PF20615">
    <property type="entry name" value="DUF6802"/>
    <property type="match status" value="1"/>
</dbReference>
<sequence>MDVHTHLDGSGDPDDHGDPVVEVAAHVVTPLPDAHDHLWMADGDRIWDLGPAETDTDADGVADSLTRVGPDGMTVYTDTDHDGRVDAITEVHGDGAVETHTLDGATGEWIRTHVGRLD</sequence>
<gene>
    <name evidence="2" type="ORF">LX12_000834</name>
</gene>
<organism evidence="2 3">
    <name type="scientific">Williamsia serinedens</name>
    <dbReference type="NCBI Taxonomy" id="391736"/>
    <lineage>
        <taxon>Bacteria</taxon>
        <taxon>Bacillati</taxon>
        <taxon>Actinomycetota</taxon>
        <taxon>Actinomycetes</taxon>
        <taxon>Mycobacteriales</taxon>
        <taxon>Nocardiaceae</taxon>
        <taxon>Williamsia</taxon>
    </lineage>
</organism>
<dbReference type="InterPro" id="IPR046543">
    <property type="entry name" value="DUF6802"/>
</dbReference>
<comment type="caution">
    <text evidence="2">The sequence shown here is derived from an EMBL/GenBank/DDBJ whole genome shotgun (WGS) entry which is preliminary data.</text>
</comment>
<protein>
    <recommendedName>
        <fullName evidence="1">DUF6802 domain-containing protein</fullName>
    </recommendedName>
</protein>
<accession>A0ABT1GZ43</accession>
<dbReference type="EMBL" id="JAMTCG010000002">
    <property type="protein sequence ID" value="MCP2159655.1"/>
    <property type="molecule type" value="Genomic_DNA"/>
</dbReference>
<proteinExistence type="predicted"/>
<dbReference type="RefSeq" id="WP_253653280.1">
    <property type="nucleotide sequence ID" value="NZ_BAAAOE010000001.1"/>
</dbReference>
<name>A0ABT1GZ43_9NOCA</name>
<evidence type="ECO:0000313" key="2">
    <source>
        <dbReference type="EMBL" id="MCP2159655.1"/>
    </source>
</evidence>
<dbReference type="Proteomes" id="UP001205740">
    <property type="component" value="Unassembled WGS sequence"/>
</dbReference>
<keyword evidence="3" id="KW-1185">Reference proteome</keyword>
<evidence type="ECO:0000313" key="3">
    <source>
        <dbReference type="Proteomes" id="UP001205740"/>
    </source>
</evidence>
<feature type="domain" description="DUF6802" evidence="1">
    <location>
        <begin position="48"/>
        <end position="118"/>
    </location>
</feature>